<dbReference type="GO" id="GO:0004386">
    <property type="term" value="F:helicase activity"/>
    <property type="evidence" value="ECO:0007669"/>
    <property type="project" value="UniProtKB-KW"/>
</dbReference>
<protein>
    <recommendedName>
        <fullName evidence="8">Probable DNA 3'-5' helicase RecG</fullName>
    </recommendedName>
</protein>
<dbReference type="PANTHER" id="PTHR47964:SF1">
    <property type="entry name" value="ATP-DEPENDENT DNA HELICASE HOMOLOG RECG, CHLOROPLASTIC"/>
    <property type="match status" value="1"/>
</dbReference>
<dbReference type="PROSITE" id="PS51192">
    <property type="entry name" value="HELICASE_ATP_BIND_1"/>
    <property type="match status" value="1"/>
</dbReference>
<evidence type="ECO:0000256" key="3">
    <source>
        <dbReference type="ARBA" id="ARBA00022801"/>
    </source>
</evidence>
<keyword evidence="1" id="KW-0547">Nucleotide-binding</keyword>
<dbReference type="PROSITE" id="PS51194">
    <property type="entry name" value="HELICASE_CTER"/>
    <property type="match status" value="1"/>
</dbReference>
<evidence type="ECO:0000256" key="7">
    <source>
        <dbReference type="ARBA" id="ARBA00023204"/>
    </source>
</evidence>
<dbReference type="SMART" id="SM00487">
    <property type="entry name" value="DEXDc"/>
    <property type="match status" value="1"/>
</dbReference>
<evidence type="ECO:0000259" key="11">
    <source>
        <dbReference type="PROSITE" id="PS51194"/>
    </source>
</evidence>
<name>A0ABV6RNW5_9GAMM</name>
<evidence type="ECO:0000313" key="13">
    <source>
        <dbReference type="Proteomes" id="UP001589896"/>
    </source>
</evidence>
<keyword evidence="4 12" id="KW-0347">Helicase</keyword>
<evidence type="ECO:0000256" key="9">
    <source>
        <dbReference type="SAM" id="MobiDB-lite"/>
    </source>
</evidence>
<dbReference type="Gene3D" id="3.40.50.300">
    <property type="entry name" value="P-loop containing nucleotide triphosphate hydrolases"/>
    <property type="match status" value="2"/>
</dbReference>
<keyword evidence="6" id="KW-0238">DNA-binding</keyword>
<dbReference type="SUPFAM" id="SSF50249">
    <property type="entry name" value="Nucleic acid-binding proteins"/>
    <property type="match status" value="1"/>
</dbReference>
<dbReference type="Pfam" id="PF17191">
    <property type="entry name" value="RecG_wedge"/>
    <property type="match status" value="1"/>
</dbReference>
<dbReference type="RefSeq" id="WP_386668720.1">
    <property type="nucleotide sequence ID" value="NZ_JBHLTG010000002.1"/>
</dbReference>
<keyword evidence="3" id="KW-0378">Hydrolase</keyword>
<keyword evidence="2" id="KW-0227">DNA damage</keyword>
<dbReference type="InterPro" id="IPR033454">
    <property type="entry name" value="RecG_wedge"/>
</dbReference>
<feature type="region of interest" description="Disordered" evidence="9">
    <location>
        <begin position="497"/>
        <end position="526"/>
    </location>
</feature>
<evidence type="ECO:0000256" key="2">
    <source>
        <dbReference type="ARBA" id="ARBA00022763"/>
    </source>
</evidence>
<dbReference type="InterPro" id="IPR001650">
    <property type="entry name" value="Helicase_C-like"/>
</dbReference>
<feature type="domain" description="Helicase C-terminal" evidence="11">
    <location>
        <begin position="519"/>
        <end position="658"/>
    </location>
</feature>
<evidence type="ECO:0000259" key="10">
    <source>
        <dbReference type="PROSITE" id="PS51192"/>
    </source>
</evidence>
<dbReference type="SMART" id="SM00490">
    <property type="entry name" value="HELICc"/>
    <property type="match status" value="1"/>
</dbReference>
<gene>
    <name evidence="12" type="ORF">ACFFGH_12540</name>
</gene>
<dbReference type="CDD" id="cd17992">
    <property type="entry name" value="DEXHc_RecG"/>
    <property type="match status" value="1"/>
</dbReference>
<dbReference type="CDD" id="cd04488">
    <property type="entry name" value="RecG_wedge_OBF"/>
    <property type="match status" value="1"/>
</dbReference>
<feature type="compositionally biased region" description="Acidic residues" evidence="9">
    <location>
        <begin position="499"/>
        <end position="508"/>
    </location>
</feature>
<comment type="caution">
    <text evidence="12">The sequence shown here is derived from an EMBL/GenBank/DDBJ whole genome shotgun (WGS) entry which is preliminary data.</text>
</comment>
<sequence>MTSPLDAKLANTLGGRSAGAFERAFGHRTVGDLLSHYPRRYALRGELTALNTLPVDENVTIVAEVIEVKNRPMRQRRGSILEVKITDGKGVLTLTFFNQAWRDKELRPGVRGIFAGKVGDYRGALQLAHPDYELFDAEAAADPETARRWAEHPIPIYPATSTVASWQVQKAVGVVLDGLGALDDPVPEPIRADRKLLTFARALELIHRPESEADWSSARTTLRFQEAFVLQAALLQQRAQLRTRAATPRTPGLLAGQFDGALPFALTGDQRRVGEEIAADLAGNAPMNRLVQGEVGSGKTLVALRAMVTVADSGGQSALLAPTEVLAAQHLRSIVRSLGPDLAARLRPTLLTGQMPAAERRKAMLAVVSGAAHIVVGTHALLSENVSFFDLGLVVVDEQHRFGVEQREALRLKGNTPPHVLVLTATPIPRTVAMTVFGDLDVSTIAELPAGRSPIASHVVPLADRPGWLNRVWERTAEELEQGRQAFIVCPAIDRTTDEPADAPEADTDAPPAPSGNGGGAWTGMGTERANVTDVTAAVRAHPLLAARRVEPLHGRMPADEKDARMRDFAAGRIDILVATTVIEVGVDVPNASTMVVLDADRFGVSQLHQLRGRVGRGSVPGLALFVTAAERETLARERVEAVASTTDGFELAQKDLDLRQEGDVLGSVQSGGRSSLRLLRVAKDGELIADARALATPFVEADSELTGHPALLEAIGRRLDDGERDFLAKS</sequence>
<dbReference type="SUPFAM" id="SSF52540">
    <property type="entry name" value="P-loop containing nucleoside triphosphate hydrolases"/>
    <property type="match status" value="2"/>
</dbReference>
<reference evidence="12 13" key="1">
    <citation type="submission" date="2024-09" db="EMBL/GenBank/DDBJ databases">
        <authorList>
            <person name="Sun Q."/>
            <person name="Mori K."/>
        </authorList>
    </citation>
    <scope>NUCLEOTIDE SEQUENCE [LARGE SCALE GENOMIC DNA]</scope>
    <source>
        <strain evidence="12 13">KCTC 23076</strain>
    </source>
</reference>
<evidence type="ECO:0000256" key="4">
    <source>
        <dbReference type="ARBA" id="ARBA00022806"/>
    </source>
</evidence>
<dbReference type="InterPro" id="IPR012340">
    <property type="entry name" value="NA-bd_OB-fold"/>
</dbReference>
<evidence type="ECO:0000256" key="8">
    <source>
        <dbReference type="ARBA" id="ARBA00049819"/>
    </source>
</evidence>
<evidence type="ECO:0000256" key="1">
    <source>
        <dbReference type="ARBA" id="ARBA00022741"/>
    </source>
</evidence>
<keyword evidence="7" id="KW-0234">DNA repair</keyword>
<dbReference type="InterPro" id="IPR011545">
    <property type="entry name" value="DEAD/DEAH_box_helicase_dom"/>
</dbReference>
<evidence type="ECO:0000313" key="12">
    <source>
        <dbReference type="EMBL" id="MFC0678670.1"/>
    </source>
</evidence>
<dbReference type="Pfam" id="PF19833">
    <property type="entry name" value="RecG_dom3_C"/>
    <property type="match status" value="1"/>
</dbReference>
<dbReference type="InterPro" id="IPR014001">
    <property type="entry name" value="Helicase_ATP-bd"/>
</dbReference>
<accession>A0ABV6RNW5</accession>
<proteinExistence type="predicted"/>
<feature type="domain" description="Helicase ATP-binding" evidence="10">
    <location>
        <begin position="280"/>
        <end position="445"/>
    </location>
</feature>
<dbReference type="Pfam" id="PF00270">
    <property type="entry name" value="DEAD"/>
    <property type="match status" value="1"/>
</dbReference>
<dbReference type="InterPro" id="IPR027417">
    <property type="entry name" value="P-loop_NTPase"/>
</dbReference>
<dbReference type="Pfam" id="PF00271">
    <property type="entry name" value="Helicase_C"/>
    <property type="match status" value="1"/>
</dbReference>
<dbReference type="EMBL" id="JBHLTG010000002">
    <property type="protein sequence ID" value="MFC0678670.1"/>
    <property type="molecule type" value="Genomic_DNA"/>
</dbReference>
<dbReference type="Proteomes" id="UP001589896">
    <property type="component" value="Unassembled WGS sequence"/>
</dbReference>
<evidence type="ECO:0000256" key="5">
    <source>
        <dbReference type="ARBA" id="ARBA00022840"/>
    </source>
</evidence>
<dbReference type="Gene3D" id="2.40.50.140">
    <property type="entry name" value="Nucleic acid-binding proteins"/>
    <property type="match status" value="1"/>
</dbReference>
<keyword evidence="5" id="KW-0067">ATP-binding</keyword>
<dbReference type="InterPro" id="IPR045562">
    <property type="entry name" value="RecG_dom3_C"/>
</dbReference>
<keyword evidence="13" id="KW-1185">Reference proteome</keyword>
<dbReference type="InterPro" id="IPR047112">
    <property type="entry name" value="RecG/Mfd"/>
</dbReference>
<evidence type="ECO:0000256" key="6">
    <source>
        <dbReference type="ARBA" id="ARBA00023125"/>
    </source>
</evidence>
<dbReference type="PANTHER" id="PTHR47964">
    <property type="entry name" value="ATP-DEPENDENT DNA HELICASE HOMOLOG RECG, CHLOROPLASTIC"/>
    <property type="match status" value="1"/>
</dbReference>
<organism evidence="12 13">
    <name type="scientific">Lysobacter korlensis</name>
    <dbReference type="NCBI Taxonomy" id="553636"/>
    <lineage>
        <taxon>Bacteria</taxon>
        <taxon>Pseudomonadati</taxon>
        <taxon>Pseudomonadota</taxon>
        <taxon>Gammaproteobacteria</taxon>
        <taxon>Lysobacterales</taxon>
        <taxon>Lysobacteraceae</taxon>
        <taxon>Lysobacter</taxon>
    </lineage>
</organism>